<dbReference type="InterPro" id="IPR012337">
    <property type="entry name" value="RNaseH-like_sf"/>
</dbReference>
<comment type="caution">
    <text evidence="1">The sequence shown here is derived from an EMBL/GenBank/DDBJ whole genome shotgun (WGS) entry which is preliminary data.</text>
</comment>
<proteinExistence type="predicted"/>
<evidence type="ECO:0000313" key="1">
    <source>
        <dbReference type="EMBL" id="KOO31982.1"/>
    </source>
</evidence>
<dbReference type="SUPFAM" id="SSF53098">
    <property type="entry name" value="Ribonuclease H-like"/>
    <property type="match status" value="1"/>
</dbReference>
<gene>
    <name evidence="1" type="ORF">Ctob_009212</name>
</gene>
<sequence length="250" mass="27705">MESGSTAAAAEILAMKLPHVLKIASTDPIKGPFVWPNGGEATMVLQRDGVVARIASEFGVVQLSSLDPNKPQVNALLKLVEAFKKNVPLMIVDTEFDPATGDVTDLAVVVSDWNGVVIDSKQWQQQPKLHTTQVDEWQEYVNEHKQNLVVCWGYPELELFARAGRRIADGSDGFDVREAILQVFPGMRNLAHAENAKRFSLSMNFLTPVFGMRAKAHHTALRDCEAEAVVMTAFVRYIGRYVVRNLSEKA</sequence>
<organism evidence="1 2">
    <name type="scientific">Chrysochromulina tobinii</name>
    <dbReference type="NCBI Taxonomy" id="1460289"/>
    <lineage>
        <taxon>Eukaryota</taxon>
        <taxon>Haptista</taxon>
        <taxon>Haptophyta</taxon>
        <taxon>Prymnesiophyceae</taxon>
        <taxon>Prymnesiales</taxon>
        <taxon>Chrysochromulinaceae</taxon>
        <taxon>Chrysochromulina</taxon>
    </lineage>
</organism>
<dbReference type="AlphaFoldDB" id="A0A0M0K087"/>
<dbReference type="EMBL" id="JWZX01001877">
    <property type="protein sequence ID" value="KOO31982.1"/>
    <property type="molecule type" value="Genomic_DNA"/>
</dbReference>
<protein>
    <submittedName>
        <fullName evidence="1">Uncharacterized protein</fullName>
    </submittedName>
</protein>
<name>A0A0M0K087_9EUKA</name>
<dbReference type="Proteomes" id="UP000037460">
    <property type="component" value="Unassembled WGS sequence"/>
</dbReference>
<evidence type="ECO:0000313" key="2">
    <source>
        <dbReference type="Proteomes" id="UP000037460"/>
    </source>
</evidence>
<reference evidence="2" key="1">
    <citation type="journal article" date="2015" name="PLoS Genet.">
        <title>Genome Sequence and Transcriptome Analyses of Chrysochromulina tobin: Metabolic Tools for Enhanced Algal Fitness in the Prominent Order Prymnesiales (Haptophyceae).</title>
        <authorList>
            <person name="Hovde B.T."/>
            <person name="Deodato C.R."/>
            <person name="Hunsperger H.M."/>
            <person name="Ryken S.A."/>
            <person name="Yost W."/>
            <person name="Jha R.K."/>
            <person name="Patterson J."/>
            <person name="Monnat R.J. Jr."/>
            <person name="Barlow S.B."/>
            <person name="Starkenburg S.R."/>
            <person name="Cattolico R.A."/>
        </authorList>
    </citation>
    <scope>NUCLEOTIDE SEQUENCE</scope>
    <source>
        <strain evidence="2">CCMP291</strain>
    </source>
</reference>
<keyword evidence="2" id="KW-1185">Reference proteome</keyword>
<accession>A0A0M0K087</accession>